<sequence>MNATLRKVHRWCSVLFTLGFLINVGAIFLAGEPATWVYFTALLPLFILFPSGLYLFARPYLLGRRTA</sequence>
<dbReference type="AlphaFoldDB" id="A0A6B2K1G4"/>
<reference evidence="2 3" key="1">
    <citation type="submission" date="2020-02" db="EMBL/GenBank/DDBJ databases">
        <title>Pseudoroseicyclus tamarix, sp. nov., isolated from offshore sediment of a Tamarix chinensis forest.</title>
        <authorList>
            <person name="Gai Y."/>
        </authorList>
    </citation>
    <scope>NUCLEOTIDE SEQUENCE [LARGE SCALE GENOMIC DNA]</scope>
    <source>
        <strain evidence="2 3">CLL3-39</strain>
    </source>
</reference>
<dbReference type="Proteomes" id="UP000474757">
    <property type="component" value="Unassembled WGS sequence"/>
</dbReference>
<organism evidence="2 3">
    <name type="scientific">Pseudoroseicyclus tamaricis</name>
    <dbReference type="NCBI Taxonomy" id="2705421"/>
    <lineage>
        <taxon>Bacteria</taxon>
        <taxon>Pseudomonadati</taxon>
        <taxon>Pseudomonadota</taxon>
        <taxon>Alphaproteobacteria</taxon>
        <taxon>Rhodobacterales</taxon>
        <taxon>Paracoccaceae</taxon>
        <taxon>Pseudoroseicyclus</taxon>
    </lineage>
</organism>
<name>A0A6B2K1G4_9RHOB</name>
<feature type="transmembrane region" description="Helical" evidence="1">
    <location>
        <begin position="12"/>
        <end position="30"/>
    </location>
</feature>
<evidence type="ECO:0000313" key="3">
    <source>
        <dbReference type="Proteomes" id="UP000474757"/>
    </source>
</evidence>
<keyword evidence="3" id="KW-1185">Reference proteome</keyword>
<evidence type="ECO:0000256" key="1">
    <source>
        <dbReference type="SAM" id="Phobius"/>
    </source>
</evidence>
<proteinExistence type="predicted"/>
<keyword evidence="1" id="KW-0812">Transmembrane</keyword>
<evidence type="ECO:0000313" key="2">
    <source>
        <dbReference type="EMBL" id="NDV00196.1"/>
    </source>
</evidence>
<protein>
    <submittedName>
        <fullName evidence="2">DUF2207 domain-containing protein</fullName>
    </submittedName>
</protein>
<dbReference type="EMBL" id="JAAGAB010000001">
    <property type="protein sequence ID" value="NDV00196.1"/>
    <property type="molecule type" value="Genomic_DNA"/>
</dbReference>
<keyword evidence="1" id="KW-1133">Transmembrane helix</keyword>
<dbReference type="RefSeq" id="WP_163890314.1">
    <property type="nucleotide sequence ID" value="NZ_JAAFYS010000001.1"/>
</dbReference>
<keyword evidence="1" id="KW-0472">Membrane</keyword>
<comment type="caution">
    <text evidence="2">The sequence shown here is derived from an EMBL/GenBank/DDBJ whole genome shotgun (WGS) entry which is preliminary data.</text>
</comment>
<feature type="transmembrane region" description="Helical" evidence="1">
    <location>
        <begin position="36"/>
        <end position="57"/>
    </location>
</feature>
<accession>A0A6B2K1G4</accession>
<gene>
    <name evidence="2" type="ORF">GZA08_04340</name>
</gene>